<evidence type="ECO:0000259" key="7">
    <source>
        <dbReference type="PROSITE" id="PS51720"/>
    </source>
</evidence>
<dbReference type="PANTHER" id="PTHR31087">
    <property type="match status" value="1"/>
</dbReference>
<feature type="domain" description="AIG1-type G" evidence="7">
    <location>
        <begin position="209"/>
        <end position="417"/>
    </location>
</feature>
<feature type="coiled-coil region" evidence="5">
    <location>
        <begin position="409"/>
        <end position="436"/>
    </location>
</feature>
<protein>
    <submittedName>
        <fullName evidence="8">(thale cress) hypothetical protein</fullName>
    </submittedName>
</protein>
<evidence type="ECO:0000256" key="2">
    <source>
        <dbReference type="ARBA" id="ARBA00008535"/>
    </source>
</evidence>
<comment type="similarity">
    <text evidence="2">Belongs to the TRAFAC class TrmE-Era-EngA-EngB-Septin-like GTPase superfamily. AIG1/Toc34/Toc159-like paraseptin GTPase family. IAN subfamily.</text>
</comment>
<dbReference type="PANTHER" id="PTHR31087:SF160">
    <property type="entry name" value="PROTEIN LURP-ONE-RELATED 1-RELATED"/>
    <property type="match status" value="1"/>
</dbReference>
<dbReference type="AlphaFoldDB" id="A0A7G2DXJ8"/>
<keyword evidence="5" id="KW-0175">Coiled coil</keyword>
<dbReference type="InterPro" id="IPR007612">
    <property type="entry name" value="LOR"/>
</dbReference>
<proteinExistence type="inferred from homology"/>
<dbReference type="EMBL" id="LR881466">
    <property type="protein sequence ID" value="CAD5314411.1"/>
    <property type="molecule type" value="Genomic_DNA"/>
</dbReference>
<dbReference type="Gene3D" id="3.40.50.300">
    <property type="entry name" value="P-loop containing nucleotide triphosphate hydrolases"/>
    <property type="match status" value="1"/>
</dbReference>
<accession>A0A7G2DXJ8</accession>
<evidence type="ECO:0000313" key="9">
    <source>
        <dbReference type="Proteomes" id="UP000516314"/>
    </source>
</evidence>
<evidence type="ECO:0000256" key="5">
    <source>
        <dbReference type="SAM" id="Coils"/>
    </source>
</evidence>
<sequence>MQQPYEYRYPQGTGPSAPPPPPKAGVIVDPKYCSLHPVDLAIIRKVLKITDGNFVITNAEGNLLFKVKDPFFSLHEKRILMDGFGTKVLTLKGKIMTMHDRWLVFRGGSTEEVDLLYTVKRSNMVQITTKLDVFLADNIEQKKCDYRLEGVWLETSCFVYAGDSDIILAQMREKKTMQSVLFGKDNFCLTVNPNVDYAFIASLIVILEWPVTNLVLLGRSENGKSSTGNTIIGQKYFEVNLFGRDMDQRCKMFKAAIQDGPIINVIDTPGLLESSVSGDYLSKEIMNCLTMAEEGIHAVLFVLSITNRISQREEFTFNTLQKIFDDKILDYFIVVFTGGDELEADNQTLDDYLREGCPEFLTRVLKLCGGRKVLFNNKTKDKGKRTKQLNQLLAHVTDIRQQNGGIPYTEKMHRKIKEENDKLREQESNIDAKKLAEEDSAMMKQKLRVDHDQTMNMMIQPIMLKQSTTTHEREMSHIEDTQTMKMMVENALKQSAMAHEREMSQLKDTLLLKDTQTMNMMETAFKENAMVHERDMCQLKDTLQLKDTQTINMMTQMSAETYERQMRQMKDIIQQKDRLTMEMMEKMMENALKQSEIAHERGMHHQSPRKGKTCGCNIM</sequence>
<dbReference type="InterPro" id="IPR027417">
    <property type="entry name" value="P-loop_NTPase"/>
</dbReference>
<dbReference type="InterPro" id="IPR006703">
    <property type="entry name" value="G_AIG1"/>
</dbReference>
<comment type="similarity">
    <text evidence="1">Belongs to the LOR family.</text>
</comment>
<dbReference type="PROSITE" id="PS51720">
    <property type="entry name" value="G_AIG1"/>
    <property type="match status" value="1"/>
</dbReference>
<gene>
    <name evidence="8" type="ORF">AT9943_LOCUS2848</name>
</gene>
<dbReference type="InterPro" id="IPR038595">
    <property type="entry name" value="LOR_sf"/>
</dbReference>
<dbReference type="InterPro" id="IPR025659">
    <property type="entry name" value="Tubby-like_C"/>
</dbReference>
<dbReference type="Gene3D" id="2.40.160.200">
    <property type="entry name" value="LURP1-related"/>
    <property type="match status" value="1"/>
</dbReference>
<evidence type="ECO:0000256" key="1">
    <source>
        <dbReference type="ARBA" id="ARBA00005437"/>
    </source>
</evidence>
<dbReference type="SUPFAM" id="SSF52540">
    <property type="entry name" value="P-loop containing nucleoside triphosphate hydrolases"/>
    <property type="match status" value="1"/>
</dbReference>
<keyword evidence="4" id="KW-0342">GTP-binding</keyword>
<dbReference type="SUPFAM" id="SSF54518">
    <property type="entry name" value="Tubby C-terminal domain-like"/>
    <property type="match status" value="1"/>
</dbReference>
<name>A0A7G2DXJ8_ARATH</name>
<organism evidence="8 9">
    <name type="scientific">Arabidopsis thaliana</name>
    <name type="common">Mouse-ear cress</name>
    <dbReference type="NCBI Taxonomy" id="3702"/>
    <lineage>
        <taxon>Eukaryota</taxon>
        <taxon>Viridiplantae</taxon>
        <taxon>Streptophyta</taxon>
        <taxon>Embryophyta</taxon>
        <taxon>Tracheophyta</taxon>
        <taxon>Spermatophyta</taxon>
        <taxon>Magnoliopsida</taxon>
        <taxon>eudicotyledons</taxon>
        <taxon>Gunneridae</taxon>
        <taxon>Pentapetalae</taxon>
        <taxon>rosids</taxon>
        <taxon>malvids</taxon>
        <taxon>Brassicales</taxon>
        <taxon>Brassicaceae</taxon>
        <taxon>Camelineae</taxon>
        <taxon>Arabidopsis</taxon>
    </lineage>
</organism>
<evidence type="ECO:0000313" key="8">
    <source>
        <dbReference type="EMBL" id="CAD5314411.1"/>
    </source>
</evidence>
<feature type="region of interest" description="Disordered" evidence="6">
    <location>
        <begin position="1"/>
        <end position="23"/>
    </location>
</feature>
<dbReference type="Pfam" id="PF04548">
    <property type="entry name" value="AIG1"/>
    <property type="match status" value="1"/>
</dbReference>
<dbReference type="Proteomes" id="UP000516314">
    <property type="component" value="Chromosome 1"/>
</dbReference>
<evidence type="ECO:0000256" key="6">
    <source>
        <dbReference type="SAM" id="MobiDB-lite"/>
    </source>
</evidence>
<evidence type="ECO:0000256" key="3">
    <source>
        <dbReference type="ARBA" id="ARBA00022741"/>
    </source>
</evidence>
<dbReference type="GO" id="GO:0005525">
    <property type="term" value="F:GTP binding"/>
    <property type="evidence" value="ECO:0007669"/>
    <property type="project" value="UniProtKB-KW"/>
</dbReference>
<dbReference type="FunFam" id="3.40.50.300:FF:000840">
    <property type="entry name" value="Immune-associated nucleotide-binding protein 9"/>
    <property type="match status" value="1"/>
</dbReference>
<reference evidence="8 9" key="1">
    <citation type="submission" date="2020-09" db="EMBL/GenBank/DDBJ databases">
        <authorList>
            <person name="Ashkenazy H."/>
        </authorList>
    </citation>
    <scope>NUCLEOTIDE SEQUENCE [LARGE SCALE GENOMIC DNA]</scope>
    <source>
        <strain evidence="9">cv. Cdm-0</strain>
    </source>
</reference>
<dbReference type="Pfam" id="PF04525">
    <property type="entry name" value="LOR"/>
    <property type="match status" value="1"/>
</dbReference>
<dbReference type="CDD" id="cd01852">
    <property type="entry name" value="AIG1"/>
    <property type="match status" value="1"/>
</dbReference>
<keyword evidence="3" id="KW-0547">Nucleotide-binding</keyword>
<evidence type="ECO:0000256" key="4">
    <source>
        <dbReference type="ARBA" id="ARBA00023134"/>
    </source>
</evidence>